<comment type="caution">
    <text evidence="2">The sequence shown here is derived from an EMBL/GenBank/DDBJ whole genome shotgun (WGS) entry which is preliminary data.</text>
</comment>
<dbReference type="Proteomes" id="UP000614996">
    <property type="component" value="Unassembled WGS sequence"/>
</dbReference>
<sequence length="91" mass="9799">MRAPASAPRVSIRRVVSTPWRVAALSAAAVTIGAHRVQRRQDASTQQLQLGVDRAEKWLEQLSNPDPAAPKGIPAPRQQTPQQSPSSPTLS</sequence>
<evidence type="ECO:0000256" key="1">
    <source>
        <dbReference type="SAM" id="MobiDB-lite"/>
    </source>
</evidence>
<protein>
    <submittedName>
        <fullName evidence="2">Uncharacterized protein</fullName>
    </submittedName>
</protein>
<dbReference type="AlphaFoldDB" id="A0A8J4ADR9"/>
<feature type="region of interest" description="Disordered" evidence="1">
    <location>
        <begin position="60"/>
        <end position="91"/>
    </location>
</feature>
<evidence type="ECO:0000313" key="2">
    <source>
        <dbReference type="EMBL" id="GIL29188.1"/>
    </source>
</evidence>
<evidence type="ECO:0000313" key="3">
    <source>
        <dbReference type="Proteomes" id="UP000614996"/>
    </source>
</evidence>
<feature type="compositionally biased region" description="Low complexity" evidence="1">
    <location>
        <begin position="76"/>
        <end position="91"/>
    </location>
</feature>
<organism evidence="2 3">
    <name type="scientific">Actinocatenispora comari</name>
    <dbReference type="NCBI Taxonomy" id="2807577"/>
    <lineage>
        <taxon>Bacteria</taxon>
        <taxon>Bacillati</taxon>
        <taxon>Actinomycetota</taxon>
        <taxon>Actinomycetes</taxon>
        <taxon>Micromonosporales</taxon>
        <taxon>Micromonosporaceae</taxon>
        <taxon>Actinocatenispora</taxon>
    </lineage>
</organism>
<name>A0A8J4ADR9_9ACTN</name>
<proteinExistence type="predicted"/>
<keyword evidence="3" id="KW-1185">Reference proteome</keyword>
<accession>A0A8J4ADR9</accession>
<dbReference type="EMBL" id="BOPO01000084">
    <property type="protein sequence ID" value="GIL29188.1"/>
    <property type="molecule type" value="Genomic_DNA"/>
</dbReference>
<gene>
    <name evidence="2" type="ORF">NUM_44420</name>
</gene>
<reference evidence="3" key="1">
    <citation type="journal article" date="2021" name="Int. J. Syst. Evol. Microbiol.">
        <title>Actinocatenispora comari sp. nov., an endophytic actinomycete isolated from aerial parts of Comarum salesowianum.</title>
        <authorList>
            <person name="Oyunbileg N."/>
            <person name="Iizaka Y."/>
            <person name="Hamada M."/>
            <person name="Davaapurev B.O."/>
            <person name="Fukumoto A."/>
            <person name="Tsetseg B."/>
            <person name="Kato F."/>
            <person name="Tamura T."/>
            <person name="Batkhuu J."/>
            <person name="Anzai Y."/>
        </authorList>
    </citation>
    <scope>NUCLEOTIDE SEQUENCE [LARGE SCALE GENOMIC DNA]</scope>
    <source>
        <strain evidence="3">NUM-2625</strain>
    </source>
</reference>